<evidence type="ECO:0000313" key="2">
    <source>
        <dbReference type="RefSeq" id="XP_065723885.2"/>
    </source>
</evidence>
<name>A0AB40DHV3_DROSZ</name>
<reference evidence="1 2" key="1">
    <citation type="submission" date="2025-05" db="UniProtKB">
        <authorList>
            <consortium name="RefSeq"/>
        </authorList>
    </citation>
    <scope>NUCLEOTIDE SEQUENCE [LARGE SCALE GENOMIC DNA]</scope>
</reference>
<dbReference type="GeneID" id="108007732"/>
<protein>
    <submittedName>
        <fullName evidence="2 3">Beta-1,4-glucuronyltransferase 1</fullName>
    </submittedName>
</protein>
<dbReference type="Proteomes" id="UP001652628">
    <property type="component" value="Chromosome 2L"/>
</dbReference>
<gene>
    <name evidence="2 3" type="primary">LOC108007732</name>
</gene>
<dbReference type="RefSeq" id="XP_065723885.2">
    <property type="nucleotide sequence ID" value="XM_065867813.2"/>
</dbReference>
<keyword evidence="1" id="KW-1185">Reference proteome</keyword>
<dbReference type="PANTHER" id="PTHR47412:SF1">
    <property type="entry name" value="FI01434P-RELATED"/>
    <property type="match status" value="1"/>
</dbReference>
<evidence type="ECO:0000313" key="1">
    <source>
        <dbReference type="Proteomes" id="UP001652628"/>
    </source>
</evidence>
<proteinExistence type="predicted"/>
<sequence>MAGLFFGNRKFIRRWPILIILCVALLLIWRNLHQAQKIAEIDWHKSVESLTNDSCQKRFLENEEPSKITLRKDSPRTRELRELLKCRNRQLRFQKLQHGEYWLLQNLVIGRKSRLVGCAESVTYTTNGDYTFFDNLETVATRWRAPVSFAIHTPGYDLNATLDAIRYVRNCLPGSEIIRDWVTFHVYFSNRHMPDFVPYDEAEALCQPPICLANGTLVPPPYTQIPRNESYKAVANLTYPINVGRNIARLAANTHFIFACDIELYPSLAFVDQFLNMVAKNHSVLALDPKQPRRVYPLPVFEIETGVPIPANKSELLALYRKKQAQIFHLKVCPTCHIIPGQEAWFNQSSSEKDHELHLFSKTLRKNKFKAWEPFYVSDNTEPLFDERVTWEGQSNKRIQNFAMCLLGYEYHVLDPAFLVHSPGIKEFSKKDSSRLQYAKEMTKFIKTTIEPEYRVLFGQNKACRT</sequence>
<dbReference type="RefSeq" id="XP_065723886.2">
    <property type="nucleotide sequence ID" value="XM_065867814.2"/>
</dbReference>
<organism evidence="1 3">
    <name type="scientific">Drosophila suzukii</name>
    <name type="common">Spotted-wing drosophila fruit fly</name>
    <dbReference type="NCBI Taxonomy" id="28584"/>
    <lineage>
        <taxon>Eukaryota</taxon>
        <taxon>Metazoa</taxon>
        <taxon>Ecdysozoa</taxon>
        <taxon>Arthropoda</taxon>
        <taxon>Hexapoda</taxon>
        <taxon>Insecta</taxon>
        <taxon>Pterygota</taxon>
        <taxon>Neoptera</taxon>
        <taxon>Endopterygota</taxon>
        <taxon>Diptera</taxon>
        <taxon>Brachycera</taxon>
        <taxon>Muscomorpha</taxon>
        <taxon>Ephydroidea</taxon>
        <taxon>Drosophilidae</taxon>
        <taxon>Drosophila</taxon>
        <taxon>Sophophora</taxon>
    </lineage>
</organism>
<evidence type="ECO:0000313" key="3">
    <source>
        <dbReference type="RefSeq" id="XP_065723886.2"/>
    </source>
</evidence>
<dbReference type="Pfam" id="PF13896">
    <property type="entry name" value="Glyco_transf_49"/>
    <property type="match status" value="1"/>
</dbReference>
<accession>A0AB40DHV3</accession>
<dbReference type="PANTHER" id="PTHR47412">
    <property type="entry name" value="FI01434P-RELATED"/>
    <property type="match status" value="1"/>
</dbReference>